<organism evidence="8 9">
    <name type="scientific">Geranomyces variabilis</name>
    <dbReference type="NCBI Taxonomy" id="109894"/>
    <lineage>
        <taxon>Eukaryota</taxon>
        <taxon>Fungi</taxon>
        <taxon>Fungi incertae sedis</taxon>
        <taxon>Chytridiomycota</taxon>
        <taxon>Chytridiomycota incertae sedis</taxon>
        <taxon>Chytridiomycetes</taxon>
        <taxon>Spizellomycetales</taxon>
        <taxon>Powellomycetaceae</taxon>
        <taxon>Geranomyces</taxon>
    </lineage>
</organism>
<feature type="domain" description="C2H2-type" evidence="7">
    <location>
        <begin position="305"/>
        <end position="335"/>
    </location>
</feature>
<reference evidence="8" key="1">
    <citation type="submission" date="2020-05" db="EMBL/GenBank/DDBJ databases">
        <title>Phylogenomic resolution of chytrid fungi.</title>
        <authorList>
            <person name="Stajich J.E."/>
            <person name="Amses K."/>
            <person name="Simmons R."/>
            <person name="Seto K."/>
            <person name="Myers J."/>
            <person name="Bonds A."/>
            <person name="Quandt C.A."/>
            <person name="Barry K."/>
            <person name="Liu P."/>
            <person name="Grigoriev I."/>
            <person name="Longcore J.E."/>
            <person name="James T.Y."/>
        </authorList>
    </citation>
    <scope>NUCLEOTIDE SEQUENCE</scope>
    <source>
        <strain evidence="8">JEL0379</strain>
    </source>
</reference>
<dbReference type="InterPro" id="IPR013087">
    <property type="entry name" value="Znf_C2H2_type"/>
</dbReference>
<keyword evidence="9" id="KW-1185">Reference proteome</keyword>
<sequence>MRLDTAYIEHEHHSAADVRPSPLPATAKRLASASTQSVNSKRRRTVDSSDSESPDHHADADAQAERARARERAAIQAYARSQAQAYLHAQKLHDEANAQRRQLYLPCDESKPVAPVPPTVSRGIRVQDLLIAEAPESQKQRHPETTPDQGTPSRKLSYSVETSPEAEVDARPYRCDIDGCERKFKKLNGLIAHHQAAHTSADPEDPKPFKCNVAGCDNSYKNSNGLAYHLENAHAGGGIRATSKPPSQPATPQPKEPPVEKPWNCPYRGCDKTYKNLKGLAYHLQKGKATGHMVLTDKVAGVNVFICAITTCGKTYKTPQSLVEHVEVSHANMEPLIVPTVEEPEICRIIECPSCMRPFKSERGLSDHVALMHHNASPPLLPAPAHLTTKVFALTGKSDMEFTHLHPLAMDSRHSVSATIECLSPIRGRTFL</sequence>
<dbReference type="InterPro" id="IPR051580">
    <property type="entry name" value="ZnF-Chromatin_assoc"/>
</dbReference>
<feature type="compositionally biased region" description="Basic and acidic residues" evidence="6">
    <location>
        <begin position="136"/>
        <end position="145"/>
    </location>
</feature>
<feature type="region of interest" description="Disordered" evidence="6">
    <location>
        <begin position="236"/>
        <end position="260"/>
    </location>
</feature>
<name>A0AAD5XJ07_9FUNG</name>
<dbReference type="SUPFAM" id="SSF57667">
    <property type="entry name" value="beta-beta-alpha zinc fingers"/>
    <property type="match status" value="1"/>
</dbReference>
<feature type="domain" description="C2H2-type" evidence="7">
    <location>
        <begin position="209"/>
        <end position="236"/>
    </location>
</feature>
<dbReference type="GO" id="GO:0005634">
    <property type="term" value="C:nucleus"/>
    <property type="evidence" value="ECO:0007669"/>
    <property type="project" value="TreeGrafter"/>
</dbReference>
<evidence type="ECO:0000256" key="4">
    <source>
        <dbReference type="ARBA" id="ARBA00022833"/>
    </source>
</evidence>
<evidence type="ECO:0000313" key="9">
    <source>
        <dbReference type="Proteomes" id="UP001212152"/>
    </source>
</evidence>
<proteinExistence type="predicted"/>
<feature type="domain" description="C2H2-type" evidence="7">
    <location>
        <begin position="173"/>
        <end position="203"/>
    </location>
</feature>
<evidence type="ECO:0000256" key="2">
    <source>
        <dbReference type="ARBA" id="ARBA00022737"/>
    </source>
</evidence>
<feature type="region of interest" description="Disordered" evidence="6">
    <location>
        <begin position="1"/>
        <end position="74"/>
    </location>
</feature>
<dbReference type="SMART" id="SM00355">
    <property type="entry name" value="ZnF_C2H2"/>
    <property type="match status" value="5"/>
</dbReference>
<dbReference type="InterPro" id="IPR036236">
    <property type="entry name" value="Znf_C2H2_sf"/>
</dbReference>
<feature type="region of interest" description="Disordered" evidence="6">
    <location>
        <begin position="132"/>
        <end position="165"/>
    </location>
</feature>
<feature type="compositionally biased region" description="Basic and acidic residues" evidence="6">
    <location>
        <begin position="1"/>
        <end position="16"/>
    </location>
</feature>
<feature type="compositionally biased region" description="Basic and acidic residues" evidence="6">
    <location>
        <begin position="53"/>
        <end position="73"/>
    </location>
</feature>
<evidence type="ECO:0000256" key="3">
    <source>
        <dbReference type="ARBA" id="ARBA00022771"/>
    </source>
</evidence>
<keyword evidence="1" id="KW-0479">Metal-binding</keyword>
<dbReference type="EMBL" id="JADGJQ010000132">
    <property type="protein sequence ID" value="KAJ3167791.1"/>
    <property type="molecule type" value="Genomic_DNA"/>
</dbReference>
<evidence type="ECO:0000256" key="5">
    <source>
        <dbReference type="PROSITE-ProRule" id="PRU00042"/>
    </source>
</evidence>
<evidence type="ECO:0000313" key="8">
    <source>
        <dbReference type="EMBL" id="KAJ3167791.1"/>
    </source>
</evidence>
<accession>A0AAD5XJ07</accession>
<dbReference type="Gene3D" id="3.30.160.60">
    <property type="entry name" value="Classic Zinc Finger"/>
    <property type="match status" value="3"/>
</dbReference>
<dbReference type="GO" id="GO:0008270">
    <property type="term" value="F:zinc ion binding"/>
    <property type="evidence" value="ECO:0007669"/>
    <property type="project" value="UniProtKB-KW"/>
</dbReference>
<dbReference type="PANTHER" id="PTHR23057:SF0">
    <property type="entry name" value="JUXTAPOSED WITH ANOTHER ZINC FINGER PROTEIN 1"/>
    <property type="match status" value="1"/>
</dbReference>
<dbReference type="PANTHER" id="PTHR23057">
    <property type="entry name" value="JUXTAPOSED WITH ANOTHER ZINC FINGER PROTEIN 1"/>
    <property type="match status" value="1"/>
</dbReference>
<dbReference type="Proteomes" id="UP001212152">
    <property type="component" value="Unassembled WGS sequence"/>
</dbReference>
<evidence type="ECO:0000256" key="1">
    <source>
        <dbReference type="ARBA" id="ARBA00022723"/>
    </source>
</evidence>
<feature type="domain" description="C2H2-type" evidence="7">
    <location>
        <begin position="350"/>
        <end position="378"/>
    </location>
</feature>
<protein>
    <recommendedName>
        <fullName evidence="7">C2H2-type domain-containing protein</fullName>
    </recommendedName>
</protein>
<keyword evidence="4" id="KW-0862">Zinc</keyword>
<gene>
    <name evidence="8" type="ORF">HDU87_001454</name>
</gene>
<evidence type="ECO:0000256" key="6">
    <source>
        <dbReference type="SAM" id="MobiDB-lite"/>
    </source>
</evidence>
<keyword evidence="2" id="KW-0677">Repeat</keyword>
<dbReference type="AlphaFoldDB" id="A0AAD5XJ07"/>
<feature type="compositionally biased region" description="Polar residues" evidence="6">
    <location>
        <begin position="146"/>
        <end position="162"/>
    </location>
</feature>
<keyword evidence="3 5" id="KW-0863">Zinc-finger</keyword>
<feature type="compositionally biased region" description="Pro residues" evidence="6">
    <location>
        <begin position="246"/>
        <end position="256"/>
    </location>
</feature>
<evidence type="ECO:0000259" key="7">
    <source>
        <dbReference type="PROSITE" id="PS50157"/>
    </source>
</evidence>
<dbReference type="PROSITE" id="PS50157">
    <property type="entry name" value="ZINC_FINGER_C2H2_2"/>
    <property type="match status" value="4"/>
</dbReference>
<comment type="caution">
    <text evidence="8">The sequence shown here is derived from an EMBL/GenBank/DDBJ whole genome shotgun (WGS) entry which is preliminary data.</text>
</comment>
<dbReference type="PROSITE" id="PS00028">
    <property type="entry name" value="ZINC_FINGER_C2H2_1"/>
    <property type="match status" value="4"/>
</dbReference>